<evidence type="ECO:0000256" key="3">
    <source>
        <dbReference type="HAMAP-Rule" id="MF_01077"/>
    </source>
</evidence>
<dbReference type="InterPro" id="IPR035956">
    <property type="entry name" value="RimP_N_sf"/>
</dbReference>
<dbReference type="GO" id="GO:0005829">
    <property type="term" value="C:cytosol"/>
    <property type="evidence" value="ECO:0007669"/>
    <property type="project" value="TreeGrafter"/>
</dbReference>
<dbReference type="Pfam" id="PF02576">
    <property type="entry name" value="RimP_N"/>
    <property type="match status" value="1"/>
</dbReference>
<dbReference type="CDD" id="cd01734">
    <property type="entry name" value="YlxS_C"/>
    <property type="match status" value="1"/>
</dbReference>
<comment type="function">
    <text evidence="3">Required for maturation of 30S ribosomal subunits.</text>
</comment>
<dbReference type="InterPro" id="IPR003728">
    <property type="entry name" value="Ribosome_maturation_RimP"/>
</dbReference>
<dbReference type="GO" id="GO:0006412">
    <property type="term" value="P:translation"/>
    <property type="evidence" value="ECO:0007669"/>
    <property type="project" value="TreeGrafter"/>
</dbReference>
<dbReference type="AlphaFoldDB" id="A0A8J7UV78"/>
<evidence type="ECO:0000256" key="1">
    <source>
        <dbReference type="ARBA" id="ARBA00022490"/>
    </source>
</evidence>
<dbReference type="EMBL" id="JAFIDN010000008">
    <property type="protein sequence ID" value="MBP3193160.1"/>
    <property type="molecule type" value="Genomic_DNA"/>
</dbReference>
<evidence type="ECO:0000256" key="2">
    <source>
        <dbReference type="ARBA" id="ARBA00022517"/>
    </source>
</evidence>
<sequence>MEEHNEIKSLTEQVLQNFDLFLVDIELKGSQGNRIVWIFVESEHGNVSLDACAEVSRELEFLLDAAGWRGKKYTLNVSSPGLDRPLKDIRQYVNNLGRKATVIYEKSGENVQEEGKLVSADGDSIVLQKDSKQQISIPFENIVETMIQPVFNKQ</sequence>
<keyword evidence="7" id="KW-1185">Reference proteome</keyword>
<dbReference type="GO" id="GO:0000028">
    <property type="term" value="P:ribosomal small subunit assembly"/>
    <property type="evidence" value="ECO:0007669"/>
    <property type="project" value="TreeGrafter"/>
</dbReference>
<dbReference type="HAMAP" id="MF_01077">
    <property type="entry name" value="RimP"/>
    <property type="match status" value="1"/>
</dbReference>
<gene>
    <name evidence="3" type="primary">rimP</name>
    <name evidence="6" type="ORF">NATSA_10835</name>
</gene>
<dbReference type="InterPro" id="IPR028989">
    <property type="entry name" value="RimP_N"/>
</dbReference>
<organism evidence="6 7">
    <name type="scientific">Natronogracilivirga saccharolytica</name>
    <dbReference type="NCBI Taxonomy" id="2812953"/>
    <lineage>
        <taxon>Bacteria</taxon>
        <taxon>Pseudomonadati</taxon>
        <taxon>Balneolota</taxon>
        <taxon>Balneolia</taxon>
        <taxon>Balneolales</taxon>
        <taxon>Cyclonatronaceae</taxon>
        <taxon>Natronogracilivirga</taxon>
    </lineage>
</organism>
<dbReference type="PANTHER" id="PTHR33867">
    <property type="entry name" value="RIBOSOME MATURATION FACTOR RIMP"/>
    <property type="match status" value="1"/>
</dbReference>
<dbReference type="Proteomes" id="UP000673975">
    <property type="component" value="Unassembled WGS sequence"/>
</dbReference>
<evidence type="ECO:0000313" key="7">
    <source>
        <dbReference type="Proteomes" id="UP000673975"/>
    </source>
</evidence>
<dbReference type="SUPFAM" id="SSF75420">
    <property type="entry name" value="YhbC-like, N-terminal domain"/>
    <property type="match status" value="1"/>
</dbReference>
<keyword evidence="2 3" id="KW-0690">Ribosome biogenesis</keyword>
<evidence type="ECO:0000259" key="4">
    <source>
        <dbReference type="Pfam" id="PF02576"/>
    </source>
</evidence>
<reference evidence="6" key="1">
    <citation type="submission" date="2021-02" db="EMBL/GenBank/DDBJ databases">
        <title>Natronogracilivirga saccharolytica gen. nov. sp. nov. a new anaerobic, haloalkiliphilic carbohydrate-fermenting bacterium from soda lake and proposing of Cyclonatronumiaceae fam. nov. in the phylum Balneolaeota.</title>
        <authorList>
            <person name="Zhilina T.N."/>
            <person name="Sorokin D.Y."/>
            <person name="Zavarzina D.G."/>
            <person name="Toshchakov S.V."/>
            <person name="Kublanov I.V."/>
        </authorList>
    </citation>
    <scope>NUCLEOTIDE SEQUENCE</scope>
    <source>
        <strain evidence="6">Z-1702</strain>
    </source>
</reference>
<dbReference type="Pfam" id="PF17384">
    <property type="entry name" value="DUF150_C"/>
    <property type="match status" value="1"/>
</dbReference>
<protein>
    <recommendedName>
        <fullName evidence="3">Ribosome maturation factor RimP</fullName>
    </recommendedName>
</protein>
<dbReference type="SUPFAM" id="SSF74942">
    <property type="entry name" value="YhbC-like, C-terminal domain"/>
    <property type="match status" value="1"/>
</dbReference>
<dbReference type="Gene3D" id="3.30.300.70">
    <property type="entry name" value="RimP-like superfamily, N-terminal"/>
    <property type="match status" value="1"/>
</dbReference>
<comment type="subcellular location">
    <subcellularLocation>
        <location evidence="3">Cytoplasm</location>
    </subcellularLocation>
</comment>
<name>A0A8J7UV78_9BACT</name>
<evidence type="ECO:0000259" key="5">
    <source>
        <dbReference type="Pfam" id="PF17384"/>
    </source>
</evidence>
<evidence type="ECO:0000313" key="6">
    <source>
        <dbReference type="EMBL" id="MBP3193160.1"/>
    </source>
</evidence>
<comment type="caution">
    <text evidence="6">The sequence shown here is derived from an EMBL/GenBank/DDBJ whole genome shotgun (WGS) entry which is preliminary data.</text>
</comment>
<feature type="domain" description="Ribosome maturation factor RimP N-terminal" evidence="4">
    <location>
        <begin position="12"/>
        <end position="83"/>
    </location>
</feature>
<feature type="domain" description="Ribosome maturation factor RimP C-terminal" evidence="5">
    <location>
        <begin position="86"/>
        <end position="150"/>
    </location>
</feature>
<dbReference type="InterPro" id="IPR028998">
    <property type="entry name" value="RimP_C"/>
</dbReference>
<accession>A0A8J7UV78</accession>
<dbReference type="PANTHER" id="PTHR33867:SF1">
    <property type="entry name" value="RIBOSOME MATURATION FACTOR RIMP"/>
    <property type="match status" value="1"/>
</dbReference>
<proteinExistence type="inferred from homology"/>
<dbReference type="InterPro" id="IPR036847">
    <property type="entry name" value="RimP_C_sf"/>
</dbReference>
<dbReference type="RefSeq" id="WP_210512511.1">
    <property type="nucleotide sequence ID" value="NZ_JAFIDN010000008.1"/>
</dbReference>
<keyword evidence="1 3" id="KW-0963">Cytoplasm</keyword>
<comment type="similarity">
    <text evidence="3">Belongs to the RimP family.</text>
</comment>